<name>A0ABR2J3E2_9PEZI</name>
<sequence>MVIRETPSPFKALIETLHPPLHKLHLALDVSPLGTALGEGDVLDGLLGVGVGGLEDASVATSLLGGALAVDAAAVVGLHGDGAEARLAGIVDALGRLGGVRHRVLHAVVAVAEGAVLVFAQRRVPAALDDTEWAVLGEEVAENPKTTIGTCKRECESLRIDIQHWTQHSTGGKLTWQDRASLGFFKQGRIKSLAEQFQSCRMAINSVVGVAVLYASIYNGHVAEEI</sequence>
<comment type="caution">
    <text evidence="1">The sequence shown here is derived from an EMBL/GenBank/DDBJ whole genome shotgun (WGS) entry which is preliminary data.</text>
</comment>
<gene>
    <name evidence="1" type="ORF">PGQ11_002872</name>
</gene>
<proteinExistence type="predicted"/>
<dbReference type="Proteomes" id="UP001390339">
    <property type="component" value="Unassembled WGS sequence"/>
</dbReference>
<evidence type="ECO:0000313" key="2">
    <source>
        <dbReference type="Proteomes" id="UP001390339"/>
    </source>
</evidence>
<organism evidence="1 2">
    <name type="scientific">Apiospora arundinis</name>
    <dbReference type="NCBI Taxonomy" id="335852"/>
    <lineage>
        <taxon>Eukaryota</taxon>
        <taxon>Fungi</taxon>
        <taxon>Dikarya</taxon>
        <taxon>Ascomycota</taxon>
        <taxon>Pezizomycotina</taxon>
        <taxon>Sordariomycetes</taxon>
        <taxon>Xylariomycetidae</taxon>
        <taxon>Amphisphaeriales</taxon>
        <taxon>Apiosporaceae</taxon>
        <taxon>Apiospora</taxon>
    </lineage>
</organism>
<protein>
    <submittedName>
        <fullName evidence="1">Uncharacterized protein</fullName>
    </submittedName>
</protein>
<keyword evidence="2" id="KW-1185">Reference proteome</keyword>
<evidence type="ECO:0000313" key="1">
    <source>
        <dbReference type="EMBL" id="KAK8872358.1"/>
    </source>
</evidence>
<dbReference type="EMBL" id="JAPCWZ010000003">
    <property type="protein sequence ID" value="KAK8872358.1"/>
    <property type="molecule type" value="Genomic_DNA"/>
</dbReference>
<accession>A0ABR2J3E2</accession>
<reference evidence="1 2" key="1">
    <citation type="journal article" date="2024" name="IMA Fungus">
        <title>Apiospora arundinis, a panoply of carbohydrate-active enzymes and secondary metabolites.</title>
        <authorList>
            <person name="Sorensen T."/>
            <person name="Petersen C."/>
            <person name="Muurmann A.T."/>
            <person name="Christiansen J.V."/>
            <person name="Brundto M.L."/>
            <person name="Overgaard C.K."/>
            <person name="Boysen A.T."/>
            <person name="Wollenberg R.D."/>
            <person name="Larsen T.O."/>
            <person name="Sorensen J.L."/>
            <person name="Nielsen K.L."/>
            <person name="Sondergaard T.E."/>
        </authorList>
    </citation>
    <scope>NUCLEOTIDE SEQUENCE [LARGE SCALE GENOMIC DNA]</scope>
    <source>
        <strain evidence="1 2">AAU 773</strain>
    </source>
</reference>